<protein>
    <recommendedName>
        <fullName evidence="3">F-box domain-containing protein</fullName>
    </recommendedName>
</protein>
<keyword evidence="2" id="KW-1185">Reference proteome</keyword>
<reference evidence="1" key="1">
    <citation type="submission" date="2023-03" db="EMBL/GenBank/DDBJ databases">
        <title>Massive genome expansion in bonnet fungi (Mycena s.s.) driven by repeated elements and novel gene families across ecological guilds.</title>
        <authorList>
            <consortium name="Lawrence Berkeley National Laboratory"/>
            <person name="Harder C.B."/>
            <person name="Miyauchi S."/>
            <person name="Viragh M."/>
            <person name="Kuo A."/>
            <person name="Thoen E."/>
            <person name="Andreopoulos B."/>
            <person name="Lu D."/>
            <person name="Skrede I."/>
            <person name="Drula E."/>
            <person name="Henrissat B."/>
            <person name="Morin E."/>
            <person name="Kohler A."/>
            <person name="Barry K."/>
            <person name="LaButti K."/>
            <person name="Morin E."/>
            <person name="Salamov A."/>
            <person name="Lipzen A."/>
            <person name="Mereny Z."/>
            <person name="Hegedus B."/>
            <person name="Baldrian P."/>
            <person name="Stursova M."/>
            <person name="Weitz H."/>
            <person name="Taylor A."/>
            <person name="Grigoriev I.V."/>
            <person name="Nagy L.G."/>
            <person name="Martin F."/>
            <person name="Kauserud H."/>
        </authorList>
    </citation>
    <scope>NUCLEOTIDE SEQUENCE</scope>
    <source>
        <strain evidence="1">9284</strain>
    </source>
</reference>
<dbReference type="EMBL" id="JARKIF010000002">
    <property type="protein sequence ID" value="KAJ7647959.1"/>
    <property type="molecule type" value="Genomic_DNA"/>
</dbReference>
<dbReference type="AlphaFoldDB" id="A0AAD7FXF7"/>
<organism evidence="1 2">
    <name type="scientific">Roridomyces roridus</name>
    <dbReference type="NCBI Taxonomy" id="1738132"/>
    <lineage>
        <taxon>Eukaryota</taxon>
        <taxon>Fungi</taxon>
        <taxon>Dikarya</taxon>
        <taxon>Basidiomycota</taxon>
        <taxon>Agaricomycotina</taxon>
        <taxon>Agaricomycetes</taxon>
        <taxon>Agaricomycetidae</taxon>
        <taxon>Agaricales</taxon>
        <taxon>Marasmiineae</taxon>
        <taxon>Mycenaceae</taxon>
        <taxon>Roridomyces</taxon>
    </lineage>
</organism>
<dbReference type="Gene3D" id="3.80.10.10">
    <property type="entry name" value="Ribonuclease Inhibitor"/>
    <property type="match status" value="1"/>
</dbReference>
<accession>A0AAD7FXF7</accession>
<comment type="caution">
    <text evidence="1">The sequence shown here is derived from an EMBL/GenBank/DDBJ whole genome shotgun (WGS) entry which is preliminary data.</text>
</comment>
<dbReference type="Proteomes" id="UP001221142">
    <property type="component" value="Unassembled WGS sequence"/>
</dbReference>
<evidence type="ECO:0000313" key="1">
    <source>
        <dbReference type="EMBL" id="KAJ7647959.1"/>
    </source>
</evidence>
<evidence type="ECO:0008006" key="3">
    <source>
        <dbReference type="Google" id="ProtNLM"/>
    </source>
</evidence>
<gene>
    <name evidence="1" type="ORF">FB45DRAFT_211660</name>
</gene>
<dbReference type="InterPro" id="IPR032675">
    <property type="entry name" value="LRR_dom_sf"/>
</dbReference>
<evidence type="ECO:0000313" key="2">
    <source>
        <dbReference type="Proteomes" id="UP001221142"/>
    </source>
</evidence>
<sequence length="447" mass="51041">MPTELLVEIFDMCAPSCANSIGDDDTEDMEVERLAKTHLLQLSSACYRWQQIVITSPTLWSTIVTDTDLWDQTYIDTELLLRRLELSLERGANSPLIMQLGLPHDDDDDDLESSILELVISHATRWRDVHLWIKPSSVELLAKMRGHFPRLESLSLCASISCLYPPGPAVFDLAPRLRNLTLAGWPARLPELPWPQLLDVRFQKDDSSAITSGLDILSLLHKGAQYRMYINCAPVSLGNLVWKPIVSHLSIFKIGFSGVVDSSVTQATLRSMLESITMPSLRELYIRRDPTGPPSFWPHCAFLSFTTRSCLSTHLTDLELHAVIQDRELIQCLELLPLLQRLLLYDCEDHNGHTVITDLLLDRLVYTRGEPNLVPLLEYSYIRTILRFSDESLDRFIRSRVGIPEETLEIDFALPPTRERAFSSEFLAQMEELQEREEFFFSIEDDA</sequence>
<proteinExistence type="predicted"/>
<name>A0AAD7FXF7_9AGAR</name>